<evidence type="ECO:0000256" key="2">
    <source>
        <dbReference type="ARBA" id="ARBA00023125"/>
    </source>
</evidence>
<dbReference type="GO" id="GO:0043565">
    <property type="term" value="F:sequence-specific DNA binding"/>
    <property type="evidence" value="ECO:0007669"/>
    <property type="project" value="InterPro"/>
</dbReference>
<evidence type="ECO:0000259" key="4">
    <source>
        <dbReference type="PROSITE" id="PS01124"/>
    </source>
</evidence>
<protein>
    <submittedName>
        <fullName evidence="5">Helix-turn-helix domain-containing protein</fullName>
    </submittedName>
</protein>
<dbReference type="Pfam" id="PF12833">
    <property type="entry name" value="HTH_18"/>
    <property type="match status" value="1"/>
</dbReference>
<dbReference type="InterPro" id="IPR050204">
    <property type="entry name" value="AraC_XylS_family_regulators"/>
</dbReference>
<dbReference type="Pfam" id="PF13377">
    <property type="entry name" value="Peripla_BP_3"/>
    <property type="match status" value="1"/>
</dbReference>
<dbReference type="PROSITE" id="PS00041">
    <property type="entry name" value="HTH_ARAC_FAMILY_1"/>
    <property type="match status" value="1"/>
</dbReference>
<dbReference type="InterPro" id="IPR018062">
    <property type="entry name" value="HTH_AraC-typ_CS"/>
</dbReference>
<evidence type="ECO:0000313" key="6">
    <source>
        <dbReference type="Proteomes" id="UP001304300"/>
    </source>
</evidence>
<feature type="domain" description="HTH araC/xylS-type" evidence="4">
    <location>
        <begin position="273"/>
        <end position="371"/>
    </location>
</feature>
<dbReference type="SUPFAM" id="SSF53822">
    <property type="entry name" value="Periplasmic binding protein-like I"/>
    <property type="match status" value="1"/>
</dbReference>
<evidence type="ECO:0000256" key="1">
    <source>
        <dbReference type="ARBA" id="ARBA00023015"/>
    </source>
</evidence>
<sequence length="375" mass="41075">MTKQSPSEPKRIALLIEASPSGLIEFASGMSEAILRHIKLDVVPVSGGPEAALKDIVTSGQFHGIIGSFVSDAWIRSLPSPFPLLNIEVFSRLRGVASVGVDWAEAGRFAAKSFQTEGIEQLAFAGTRGQYASQALLEGYAIDQKSKESEVSIVPAMAAAQKDWLKYLETPVGVLCSSPFTAVRLALMTKELGLAIAKDVAFIVVGDPVMASIQAGVEFSEIPVPYNEMGKAAAHLMELQLLDAVKHRELVPVDSVIVRASSLRRDKRHIAFERVIEAFPDRLGDNWSVEDMAKEAAMSRRAFEIRFRERFGASPHHKLKEIRLLHAQKLLTESSLSVGEIGNRCGYLEIHAFSAAFKRRFGMSPNAFRDRVSGE</sequence>
<gene>
    <name evidence="5" type="ORF">RZN69_21200</name>
</gene>
<dbReference type="SMART" id="SM00342">
    <property type="entry name" value="HTH_ARAC"/>
    <property type="match status" value="1"/>
</dbReference>
<dbReference type="SUPFAM" id="SSF46689">
    <property type="entry name" value="Homeodomain-like"/>
    <property type="match status" value="2"/>
</dbReference>
<dbReference type="Proteomes" id="UP001304300">
    <property type="component" value="Chromosome"/>
</dbReference>
<dbReference type="RefSeq" id="WP_317833552.1">
    <property type="nucleotide sequence ID" value="NZ_CP136920.1"/>
</dbReference>
<dbReference type="PANTHER" id="PTHR46796:SF13">
    <property type="entry name" value="HTH-TYPE TRANSCRIPTIONAL ACTIVATOR RHAS"/>
    <property type="match status" value="1"/>
</dbReference>
<dbReference type="Gene3D" id="3.40.50.2300">
    <property type="match status" value="2"/>
</dbReference>
<name>A0AAQ3QVQ3_9BACT</name>
<keyword evidence="2" id="KW-0238">DNA-binding</keyword>
<keyword evidence="3" id="KW-0804">Transcription</keyword>
<dbReference type="InterPro" id="IPR046335">
    <property type="entry name" value="LacI/GalR-like_sensor"/>
</dbReference>
<accession>A0AAQ3QVQ3</accession>
<keyword evidence="6" id="KW-1185">Reference proteome</keyword>
<evidence type="ECO:0000256" key="3">
    <source>
        <dbReference type="ARBA" id="ARBA00023163"/>
    </source>
</evidence>
<dbReference type="Gene3D" id="1.10.10.60">
    <property type="entry name" value="Homeodomain-like"/>
    <property type="match status" value="1"/>
</dbReference>
<dbReference type="PROSITE" id="PS01124">
    <property type="entry name" value="HTH_ARAC_FAMILY_2"/>
    <property type="match status" value="1"/>
</dbReference>
<reference evidence="5 6" key="1">
    <citation type="submission" date="2023-10" db="EMBL/GenBank/DDBJ databases">
        <title>Rubellicoccus peritrichatus gen. nov., sp. nov., isolated from an algae of coral reef tank.</title>
        <authorList>
            <person name="Luo J."/>
        </authorList>
    </citation>
    <scope>NUCLEOTIDE SEQUENCE [LARGE SCALE GENOMIC DNA]</scope>
    <source>
        <strain evidence="5 6">CR14</strain>
    </source>
</reference>
<proteinExistence type="predicted"/>
<dbReference type="InterPro" id="IPR028082">
    <property type="entry name" value="Peripla_BP_I"/>
</dbReference>
<dbReference type="PANTHER" id="PTHR46796">
    <property type="entry name" value="HTH-TYPE TRANSCRIPTIONAL ACTIVATOR RHAS-RELATED"/>
    <property type="match status" value="1"/>
</dbReference>
<evidence type="ECO:0000313" key="5">
    <source>
        <dbReference type="EMBL" id="WOO41145.1"/>
    </source>
</evidence>
<dbReference type="KEGG" id="puo:RZN69_21200"/>
<dbReference type="AlphaFoldDB" id="A0AAQ3QVQ3"/>
<dbReference type="InterPro" id="IPR009057">
    <property type="entry name" value="Homeodomain-like_sf"/>
</dbReference>
<dbReference type="EMBL" id="CP136920">
    <property type="protein sequence ID" value="WOO41145.1"/>
    <property type="molecule type" value="Genomic_DNA"/>
</dbReference>
<keyword evidence="1" id="KW-0805">Transcription regulation</keyword>
<dbReference type="GO" id="GO:0003700">
    <property type="term" value="F:DNA-binding transcription factor activity"/>
    <property type="evidence" value="ECO:0007669"/>
    <property type="project" value="InterPro"/>
</dbReference>
<dbReference type="InterPro" id="IPR018060">
    <property type="entry name" value="HTH_AraC"/>
</dbReference>
<organism evidence="5 6">
    <name type="scientific">Rubellicoccus peritrichatus</name>
    <dbReference type="NCBI Taxonomy" id="3080537"/>
    <lineage>
        <taxon>Bacteria</taxon>
        <taxon>Pseudomonadati</taxon>
        <taxon>Verrucomicrobiota</taxon>
        <taxon>Opitutia</taxon>
        <taxon>Puniceicoccales</taxon>
        <taxon>Cerasicoccaceae</taxon>
        <taxon>Rubellicoccus</taxon>
    </lineage>
</organism>